<dbReference type="PROSITE" id="PS50994">
    <property type="entry name" value="INTEGRASE"/>
    <property type="match status" value="1"/>
</dbReference>
<dbReference type="Gene3D" id="3.30.420.10">
    <property type="entry name" value="Ribonuclease H-like superfamily/Ribonuclease H"/>
    <property type="match status" value="1"/>
</dbReference>
<evidence type="ECO:0000313" key="3">
    <source>
        <dbReference type="Proteomes" id="UP000257039"/>
    </source>
</evidence>
<keyword evidence="3" id="KW-1185">Reference proteome</keyword>
<comment type="caution">
    <text evidence="2">The sequence shown here is derived from an EMBL/GenBank/DDBJ whole genome shotgun (WGS) entry which is preliminary data.</text>
</comment>
<name>A0A4P9VM57_9GAMM</name>
<dbReference type="GO" id="GO:0003676">
    <property type="term" value="F:nucleic acid binding"/>
    <property type="evidence" value="ECO:0007669"/>
    <property type="project" value="InterPro"/>
</dbReference>
<dbReference type="Pfam" id="PF00665">
    <property type="entry name" value="rve"/>
    <property type="match status" value="1"/>
</dbReference>
<dbReference type="AlphaFoldDB" id="A0A4P9VM57"/>
<dbReference type="RefSeq" id="WP_094786557.1">
    <property type="nucleotide sequence ID" value="NZ_NDXW01000001.1"/>
</dbReference>
<gene>
    <name evidence="2" type="ORF">B9G39_06900</name>
</gene>
<evidence type="ECO:0000313" key="2">
    <source>
        <dbReference type="EMBL" id="RDH43190.1"/>
    </source>
</evidence>
<dbReference type="GO" id="GO:0015074">
    <property type="term" value="P:DNA integration"/>
    <property type="evidence" value="ECO:0007669"/>
    <property type="project" value="InterPro"/>
</dbReference>
<dbReference type="PANTHER" id="PTHR46889">
    <property type="entry name" value="TRANSPOSASE INSF FOR INSERTION SEQUENCE IS3B-RELATED"/>
    <property type="match status" value="1"/>
</dbReference>
<dbReference type="InterPro" id="IPR012337">
    <property type="entry name" value="RNaseH-like_sf"/>
</dbReference>
<dbReference type="InterPro" id="IPR050900">
    <property type="entry name" value="Transposase_IS3/IS150/IS904"/>
</dbReference>
<sequence>MISDSLKHFRYWQRHRHGKRAICPRLVVEIQRVFHLSQGSAGARTLAQLVTKSGIPLSRYLASKAMNTLNLVSKQPPKLKNKNRGRKHGLADNVLDRQFNVATPNTVWCTDVTHLRTGGEWRYLAVVIDLYARKTVG</sequence>
<protein>
    <recommendedName>
        <fullName evidence="1">Integrase catalytic domain-containing protein</fullName>
    </recommendedName>
</protein>
<dbReference type="EMBL" id="NDXW01000001">
    <property type="protein sequence ID" value="RDH43190.1"/>
    <property type="molecule type" value="Genomic_DNA"/>
</dbReference>
<organism evidence="2 3">
    <name type="scientific">Zooshikella ganghwensis</name>
    <dbReference type="NCBI Taxonomy" id="202772"/>
    <lineage>
        <taxon>Bacteria</taxon>
        <taxon>Pseudomonadati</taxon>
        <taxon>Pseudomonadota</taxon>
        <taxon>Gammaproteobacteria</taxon>
        <taxon>Oceanospirillales</taxon>
        <taxon>Zooshikellaceae</taxon>
        <taxon>Zooshikella</taxon>
    </lineage>
</organism>
<dbReference type="InterPro" id="IPR036397">
    <property type="entry name" value="RNaseH_sf"/>
</dbReference>
<feature type="domain" description="Integrase catalytic" evidence="1">
    <location>
        <begin position="100"/>
        <end position="137"/>
    </location>
</feature>
<dbReference type="PANTHER" id="PTHR46889:SF4">
    <property type="entry name" value="TRANSPOSASE INSO FOR INSERTION SEQUENCE ELEMENT IS911B-RELATED"/>
    <property type="match status" value="1"/>
</dbReference>
<evidence type="ECO:0000259" key="1">
    <source>
        <dbReference type="PROSITE" id="PS50994"/>
    </source>
</evidence>
<dbReference type="InterPro" id="IPR001584">
    <property type="entry name" value="Integrase_cat-core"/>
</dbReference>
<accession>A0A4P9VM57</accession>
<proteinExistence type="predicted"/>
<dbReference type="Proteomes" id="UP000257039">
    <property type="component" value="Unassembled WGS sequence"/>
</dbReference>
<reference evidence="2 3" key="1">
    <citation type="submission" date="2017-04" db="EMBL/GenBank/DDBJ databases">
        <title>Draft genome sequence of Zooshikella ganghwensis VG4 isolated from Red Sea sediments.</title>
        <authorList>
            <person name="Rehman Z."/>
            <person name="Alam I."/>
            <person name="Kamau A."/>
            <person name="Bajic V."/>
            <person name="Leiknes T."/>
        </authorList>
    </citation>
    <scope>NUCLEOTIDE SEQUENCE [LARGE SCALE GENOMIC DNA]</scope>
    <source>
        <strain evidence="2 3">VG4</strain>
    </source>
</reference>
<dbReference type="SUPFAM" id="SSF53098">
    <property type="entry name" value="Ribonuclease H-like"/>
    <property type="match status" value="1"/>
</dbReference>